<dbReference type="OrthoDB" id="2151789at2759"/>
<keyword evidence="8" id="KW-1185">Reference proteome</keyword>
<dbReference type="PANTHER" id="PTHR42973">
    <property type="entry name" value="BINDING OXIDOREDUCTASE, PUTATIVE (AFU_ORTHOLOGUE AFUA_1G17690)-RELATED"/>
    <property type="match status" value="1"/>
</dbReference>
<keyword evidence="5" id="KW-0732">Signal</keyword>
<organism evidence="7 8">
    <name type="scientific">Stachybotrys chlorohalonatus (strain IBT 40285)</name>
    <dbReference type="NCBI Taxonomy" id="1283841"/>
    <lineage>
        <taxon>Eukaryota</taxon>
        <taxon>Fungi</taxon>
        <taxon>Dikarya</taxon>
        <taxon>Ascomycota</taxon>
        <taxon>Pezizomycotina</taxon>
        <taxon>Sordariomycetes</taxon>
        <taxon>Hypocreomycetidae</taxon>
        <taxon>Hypocreales</taxon>
        <taxon>Stachybotryaceae</taxon>
        <taxon>Stachybotrys</taxon>
    </lineage>
</organism>
<evidence type="ECO:0000256" key="5">
    <source>
        <dbReference type="SAM" id="SignalP"/>
    </source>
</evidence>
<protein>
    <recommendedName>
        <fullName evidence="6">FAD-binding PCMH-type domain-containing protein</fullName>
    </recommendedName>
</protein>
<dbReference type="InterPro" id="IPR016166">
    <property type="entry name" value="FAD-bd_PCMH"/>
</dbReference>
<dbReference type="InterPro" id="IPR050416">
    <property type="entry name" value="FAD-linked_Oxidoreductase"/>
</dbReference>
<comment type="similarity">
    <text evidence="1">Belongs to the oxygen-dependent FAD-linked oxidoreductase family.</text>
</comment>
<name>A0A084QE54_STAC4</name>
<evidence type="ECO:0000313" key="7">
    <source>
        <dbReference type="EMBL" id="KFA62239.1"/>
    </source>
</evidence>
<dbReference type="GO" id="GO:0016491">
    <property type="term" value="F:oxidoreductase activity"/>
    <property type="evidence" value="ECO:0007669"/>
    <property type="project" value="UniProtKB-KW"/>
</dbReference>
<dbReference type="InterPro" id="IPR006094">
    <property type="entry name" value="Oxid_FAD_bind_N"/>
</dbReference>
<sequence>MANSIVSISLSLILIALSVFVVRRWQAQQPDQLPDISKQLKSVPEPSELAKTLKAALPEAVILVTDQASFKEATQSFWSRHNRETVPSCFVRPRTVEQLQAAVAILKEKHASLPRHRTEFKGLFTVKGGGAATPIGGSVLEGGVVVDLHCFRDVKVSEDRQTVAVGAGLRWIEVYQTLEKQGLAVAGGRSKPVGVAGLAVQAGLSFYSPICGFVCATVVSYEMVLADGSAVTVSSSSHPDLFRALKGGANNFGIVTSFTLPCFPSHGIWFGCGSQLGFQSLGLINAYHDWLQDTASGNFDENAALPIVCFGYLRNMRLYANATFLGYTKPDKSGGWPAYWKKSPFARLWTLRTTYKNQSLVSAVEELSDPSRPGEYNIMTTLSCKNDLKTLQDIHDIHRDCARQLRGVHGLVLSLVFQPVLPQWANKGYATVLGLDDLREPITIVEWSTKWDRRQDDALVNKVMKDTVGRAEAAAMANGAYHRYKFPNYCAEWQDPMAAYGERNLEFLQGVSRKYDPEGLFQKGCLGGFKLGMGNGEK</sequence>
<reference evidence="7 8" key="1">
    <citation type="journal article" date="2014" name="BMC Genomics">
        <title>Comparative genome sequencing reveals chemotype-specific gene clusters in the toxigenic black mold Stachybotrys.</title>
        <authorList>
            <person name="Semeiks J."/>
            <person name="Borek D."/>
            <person name="Otwinowski Z."/>
            <person name="Grishin N.V."/>
        </authorList>
    </citation>
    <scope>NUCLEOTIDE SEQUENCE [LARGE SCALE GENOMIC DNA]</scope>
    <source>
        <strain evidence="7 8">IBT 40285</strain>
    </source>
</reference>
<proteinExistence type="inferred from homology"/>
<dbReference type="EMBL" id="KL660809">
    <property type="protein sequence ID" value="KFA62239.1"/>
    <property type="molecule type" value="Genomic_DNA"/>
</dbReference>
<dbReference type="AlphaFoldDB" id="A0A084QE54"/>
<evidence type="ECO:0000256" key="3">
    <source>
        <dbReference type="ARBA" id="ARBA00022827"/>
    </source>
</evidence>
<feature type="chain" id="PRO_5001779281" description="FAD-binding PCMH-type domain-containing protein" evidence="5">
    <location>
        <begin position="28"/>
        <end position="538"/>
    </location>
</feature>
<feature type="signal peptide" evidence="5">
    <location>
        <begin position="1"/>
        <end position="27"/>
    </location>
</feature>
<keyword evidence="2" id="KW-0285">Flavoprotein</keyword>
<keyword evidence="4" id="KW-0560">Oxidoreductase</keyword>
<dbReference type="Pfam" id="PF01565">
    <property type="entry name" value="FAD_binding_4"/>
    <property type="match status" value="1"/>
</dbReference>
<dbReference type="InterPro" id="IPR016169">
    <property type="entry name" value="FAD-bd_PCMH_sub2"/>
</dbReference>
<dbReference type="Proteomes" id="UP000028524">
    <property type="component" value="Unassembled WGS sequence"/>
</dbReference>
<evidence type="ECO:0000259" key="6">
    <source>
        <dbReference type="PROSITE" id="PS51387"/>
    </source>
</evidence>
<dbReference type="SUPFAM" id="SSF56176">
    <property type="entry name" value="FAD-binding/transporter-associated domain-like"/>
    <property type="match status" value="1"/>
</dbReference>
<dbReference type="InterPro" id="IPR036318">
    <property type="entry name" value="FAD-bd_PCMH-like_sf"/>
</dbReference>
<evidence type="ECO:0000313" key="8">
    <source>
        <dbReference type="Proteomes" id="UP000028524"/>
    </source>
</evidence>
<dbReference type="STRING" id="1283841.A0A084QE54"/>
<feature type="domain" description="FAD-binding PCMH-type" evidence="6">
    <location>
        <begin position="83"/>
        <end position="265"/>
    </location>
</feature>
<dbReference type="HOGENOM" id="CLU_018354_1_2_1"/>
<keyword evidence="3" id="KW-0274">FAD</keyword>
<dbReference type="InParanoid" id="A0A084QE54"/>
<dbReference type="GO" id="GO:0071949">
    <property type="term" value="F:FAD binding"/>
    <property type="evidence" value="ECO:0007669"/>
    <property type="project" value="InterPro"/>
</dbReference>
<accession>A0A084QE54</accession>
<evidence type="ECO:0000256" key="1">
    <source>
        <dbReference type="ARBA" id="ARBA00005466"/>
    </source>
</evidence>
<evidence type="ECO:0000256" key="4">
    <source>
        <dbReference type="ARBA" id="ARBA00023002"/>
    </source>
</evidence>
<evidence type="ECO:0000256" key="2">
    <source>
        <dbReference type="ARBA" id="ARBA00022630"/>
    </source>
</evidence>
<dbReference type="PANTHER" id="PTHR42973:SF4">
    <property type="entry name" value="FAD BINDING DOMAIN PROTEIN"/>
    <property type="match status" value="1"/>
</dbReference>
<dbReference type="Gene3D" id="3.30.465.10">
    <property type="match status" value="1"/>
</dbReference>
<dbReference type="PROSITE" id="PS51387">
    <property type="entry name" value="FAD_PCMH"/>
    <property type="match status" value="1"/>
</dbReference>
<gene>
    <name evidence="7" type="ORF">S40285_06866</name>
</gene>